<dbReference type="eggNOG" id="COG1216">
    <property type="taxonomic scope" value="Bacteria"/>
</dbReference>
<dbReference type="PANTHER" id="PTHR43685">
    <property type="entry name" value="GLYCOSYLTRANSFERASE"/>
    <property type="match status" value="1"/>
</dbReference>
<dbReference type="RefSeq" id="WP_013537424.1">
    <property type="nucleotide sequence ID" value="NC_014926.1"/>
</dbReference>
<dbReference type="AlphaFoldDB" id="E8T654"/>
<dbReference type="Proteomes" id="UP000006362">
    <property type="component" value="Chromosome"/>
</dbReference>
<evidence type="ECO:0000313" key="3">
    <source>
        <dbReference type="EMBL" id="ADU96638.1"/>
    </source>
</evidence>
<evidence type="ECO:0000259" key="2">
    <source>
        <dbReference type="Pfam" id="PF00535"/>
    </source>
</evidence>
<keyword evidence="3" id="KW-0808">Transferase</keyword>
<proteinExistence type="predicted"/>
<dbReference type="InterPro" id="IPR050834">
    <property type="entry name" value="Glycosyltransf_2"/>
</dbReference>
<sequence>MRKTFSLVIPTLGRVRELDRLLNSIKYQTIPLTSLEVIIVDQNEDSRLSSVIGRYSTSFLIKHLKVNFKGAARARNYGLKFAMGEYVNFPDDDSFLSKNTLDKVLTFFSVNQDYDALAVKVLDPVREKPALLNFPDVSGEVSCFNFYRRTIEFNLFWKRDVLLRLGGFDENLGVGTFFASEESGDLVLRALFNKYRIFYNSNILVYHPDKRNPDLEKVYSYALGFGALLNKHIKLKNLCILPYALNYLGRAFIGMLLHILLCDGYKFRKYYLRLKGAIQGFKYARKTFKY</sequence>
<dbReference type="InterPro" id="IPR001173">
    <property type="entry name" value="Glyco_trans_2-like"/>
</dbReference>
<protein>
    <submittedName>
        <fullName evidence="3">Glycosyl transferase family 2</fullName>
    </submittedName>
</protein>
<dbReference type="Pfam" id="PF00535">
    <property type="entry name" value="Glycos_transf_2"/>
    <property type="match status" value="1"/>
</dbReference>
<dbReference type="GO" id="GO:0016740">
    <property type="term" value="F:transferase activity"/>
    <property type="evidence" value="ECO:0007669"/>
    <property type="project" value="UniProtKB-KW"/>
</dbReference>
<organism evidence="3 4">
    <name type="scientific">Thermovibrio ammonificans (strain DSM 15698 / JCM 12110 / HB-1)</name>
    <dbReference type="NCBI Taxonomy" id="648996"/>
    <lineage>
        <taxon>Bacteria</taxon>
        <taxon>Pseudomonadati</taxon>
        <taxon>Aquificota</taxon>
        <taxon>Aquificia</taxon>
        <taxon>Desulfurobacteriales</taxon>
        <taxon>Desulfurobacteriaceae</taxon>
        <taxon>Thermovibrio</taxon>
    </lineage>
</organism>
<evidence type="ECO:0000313" key="4">
    <source>
        <dbReference type="Proteomes" id="UP000006362"/>
    </source>
</evidence>
<evidence type="ECO:0000256" key="1">
    <source>
        <dbReference type="SAM" id="Phobius"/>
    </source>
</evidence>
<keyword evidence="4" id="KW-1185">Reference proteome</keyword>
<accession>E8T654</accession>
<dbReference type="OrthoDB" id="9777873at2"/>
<name>E8T654_THEA1</name>
<feature type="transmembrane region" description="Helical" evidence="1">
    <location>
        <begin position="247"/>
        <end position="265"/>
    </location>
</feature>
<keyword evidence="1" id="KW-0812">Transmembrane</keyword>
<keyword evidence="1" id="KW-1133">Transmembrane helix</keyword>
<dbReference type="HOGENOM" id="CLU_025996_19_7_0"/>
<dbReference type="STRING" id="648996.Theam_0669"/>
<dbReference type="EMBL" id="CP002444">
    <property type="protein sequence ID" value="ADU96638.1"/>
    <property type="molecule type" value="Genomic_DNA"/>
</dbReference>
<gene>
    <name evidence="3" type="ordered locus">Theam_0669</name>
</gene>
<dbReference type="Gene3D" id="3.90.550.10">
    <property type="entry name" value="Spore Coat Polysaccharide Biosynthesis Protein SpsA, Chain A"/>
    <property type="match status" value="1"/>
</dbReference>
<dbReference type="SUPFAM" id="SSF53448">
    <property type="entry name" value="Nucleotide-diphospho-sugar transferases"/>
    <property type="match status" value="1"/>
</dbReference>
<reference evidence="3" key="1">
    <citation type="submission" date="2011-01" db="EMBL/GenBank/DDBJ databases">
        <title>Complete sequence of chromosome of Thermovibrio ammonificans HB-1.</title>
        <authorList>
            <consortium name="US DOE Joint Genome Institute"/>
            <person name="Lucas S."/>
            <person name="Copeland A."/>
            <person name="Lapidus A."/>
            <person name="Cheng J.-F."/>
            <person name="Goodwin L."/>
            <person name="Pitluck S."/>
            <person name="Davenport K."/>
            <person name="Detter J.C."/>
            <person name="Han C."/>
            <person name="Tapia R."/>
            <person name="Land M."/>
            <person name="Hauser L."/>
            <person name="Kyrpides N."/>
            <person name="Ivanova N."/>
            <person name="Ovchinnikova G."/>
            <person name="Vetriani C."/>
            <person name="Woyke T."/>
        </authorList>
    </citation>
    <scope>NUCLEOTIDE SEQUENCE [LARGE SCALE GENOMIC DNA]</scope>
    <source>
        <strain evidence="3">HB-1</strain>
    </source>
</reference>
<feature type="domain" description="Glycosyltransferase 2-like" evidence="2">
    <location>
        <begin position="6"/>
        <end position="113"/>
    </location>
</feature>
<dbReference type="InterPro" id="IPR029044">
    <property type="entry name" value="Nucleotide-diphossugar_trans"/>
</dbReference>
<keyword evidence="1" id="KW-0472">Membrane</keyword>
<dbReference type="KEGG" id="tam:Theam_0669"/>
<dbReference type="PANTHER" id="PTHR43685:SF2">
    <property type="entry name" value="GLYCOSYLTRANSFERASE 2-LIKE DOMAIN-CONTAINING PROTEIN"/>
    <property type="match status" value="1"/>
</dbReference>